<evidence type="ECO:0000313" key="4">
    <source>
        <dbReference type="Proteomes" id="UP001500459"/>
    </source>
</evidence>
<sequence length="549" mass="60210">MKQLILYAIFLSIALNQLYPQTTIGLTQNDTGTLNDGYVLFAPIGQTDTYLINTCGEQVKTWPSSYRPGQSCYILPDGNLLRTGNTNNTTFNAGGKGGIIEKIDWNGNVIWSYEISDATQCQHHDIEALPNGNILVIAWDSKTNTEAIAQGRDPSLVPETVWSEKVLEIEPVGTDGGTIVWQWNLWDHIVQEYDNTKPNFGVVNTNPQLIDLNYGGSATNSDWIHLNSIDYNAALDQIVLSSHEFSEIWIIDHSTTTEQASGSSGGNSGKGGDLLYRWGNPLAYNQSGASAQLFRQHDARWIQDGFPYENQIIIFNNGNGRPGGNYTTVDIINPPVDGFNYTSTLPFLPASPSYIYNEGNPNNLYSQNISGSELLSNGNILICDGPQGTFTEVNSSGTTVWTYINPAANSGIMTQGETPSANPVFRANFYPDDYIGFAGHTLTAIGTIENTNSISDDCNVTLSEEENIFAETIAMYPNPANDFIYITNSNAGIRNIRISNSSGQLLHIKSYASTVTEISIPVDHYTNGLYFIEISDDKSTTTFTTVIDH</sequence>
<dbReference type="NCBIfam" id="TIGR04183">
    <property type="entry name" value="Por_Secre_tail"/>
    <property type="match status" value="1"/>
</dbReference>
<keyword evidence="4" id="KW-1185">Reference proteome</keyword>
<accession>A0ABP7X949</accession>
<dbReference type="Proteomes" id="UP001500459">
    <property type="component" value="Unassembled WGS sequence"/>
</dbReference>
<keyword evidence="1" id="KW-0732">Signal</keyword>
<evidence type="ECO:0000259" key="2">
    <source>
        <dbReference type="Pfam" id="PF18962"/>
    </source>
</evidence>
<evidence type="ECO:0000256" key="1">
    <source>
        <dbReference type="ARBA" id="ARBA00022729"/>
    </source>
</evidence>
<dbReference type="InterPro" id="IPR010262">
    <property type="entry name" value="Arylsulfotransferase_bact"/>
</dbReference>
<organism evidence="3 4">
    <name type="scientific">Aquimarina addita</name>
    <dbReference type="NCBI Taxonomy" id="870485"/>
    <lineage>
        <taxon>Bacteria</taxon>
        <taxon>Pseudomonadati</taxon>
        <taxon>Bacteroidota</taxon>
        <taxon>Flavobacteriia</taxon>
        <taxon>Flavobacteriales</taxon>
        <taxon>Flavobacteriaceae</taxon>
        <taxon>Aquimarina</taxon>
    </lineage>
</organism>
<protein>
    <recommendedName>
        <fullName evidence="2">Secretion system C-terminal sorting domain-containing protein</fullName>
    </recommendedName>
</protein>
<dbReference type="RefSeq" id="WP_344924210.1">
    <property type="nucleotide sequence ID" value="NZ_BAABCW010000001.1"/>
</dbReference>
<dbReference type="InterPro" id="IPR026444">
    <property type="entry name" value="Secre_tail"/>
</dbReference>
<dbReference type="InterPro" id="IPR053143">
    <property type="entry name" value="Arylsulfate_ST"/>
</dbReference>
<dbReference type="PANTHER" id="PTHR35340">
    <property type="entry name" value="PQQ ENZYME REPEAT PROTEIN-RELATED"/>
    <property type="match status" value="1"/>
</dbReference>
<dbReference type="Pfam" id="PF18962">
    <property type="entry name" value="Por_Secre_tail"/>
    <property type="match status" value="1"/>
</dbReference>
<comment type="caution">
    <text evidence="3">The sequence shown here is derived from an EMBL/GenBank/DDBJ whole genome shotgun (WGS) entry which is preliminary data.</text>
</comment>
<gene>
    <name evidence="3" type="ORF">GCM10022393_03660</name>
</gene>
<dbReference type="Pfam" id="PF05935">
    <property type="entry name" value="Arylsulfotrans"/>
    <property type="match status" value="1"/>
</dbReference>
<proteinExistence type="predicted"/>
<dbReference type="PANTHER" id="PTHR35340:SF5">
    <property type="entry name" value="ASST-DOMAIN-CONTAINING PROTEIN"/>
    <property type="match status" value="1"/>
</dbReference>
<name>A0ABP7X949_9FLAO</name>
<dbReference type="EMBL" id="BAABCW010000001">
    <property type="protein sequence ID" value="GAA4107996.1"/>
    <property type="molecule type" value="Genomic_DNA"/>
</dbReference>
<reference evidence="4" key="1">
    <citation type="journal article" date="2019" name="Int. J. Syst. Evol. Microbiol.">
        <title>The Global Catalogue of Microorganisms (GCM) 10K type strain sequencing project: providing services to taxonomists for standard genome sequencing and annotation.</title>
        <authorList>
            <consortium name="The Broad Institute Genomics Platform"/>
            <consortium name="The Broad Institute Genome Sequencing Center for Infectious Disease"/>
            <person name="Wu L."/>
            <person name="Ma J."/>
        </authorList>
    </citation>
    <scope>NUCLEOTIDE SEQUENCE [LARGE SCALE GENOMIC DNA]</scope>
    <source>
        <strain evidence="4">JCM 17106</strain>
    </source>
</reference>
<dbReference type="SUPFAM" id="SSF63829">
    <property type="entry name" value="Calcium-dependent phosphotriesterase"/>
    <property type="match status" value="1"/>
</dbReference>
<evidence type="ECO:0000313" key="3">
    <source>
        <dbReference type="EMBL" id="GAA4107996.1"/>
    </source>
</evidence>
<feature type="domain" description="Secretion system C-terminal sorting" evidence="2">
    <location>
        <begin position="475"/>
        <end position="544"/>
    </location>
</feature>